<gene>
    <name evidence="1" type="ORF">D917_05690</name>
</gene>
<evidence type="ECO:0000313" key="2">
    <source>
        <dbReference type="Proteomes" id="UP000243006"/>
    </source>
</evidence>
<protein>
    <submittedName>
        <fullName evidence="1">Uncharacterized protein</fullName>
    </submittedName>
</protein>
<organism evidence="1 2">
    <name type="scientific">Trichinella nativa</name>
    <dbReference type="NCBI Taxonomy" id="6335"/>
    <lineage>
        <taxon>Eukaryota</taxon>
        <taxon>Metazoa</taxon>
        <taxon>Ecdysozoa</taxon>
        <taxon>Nematoda</taxon>
        <taxon>Enoplea</taxon>
        <taxon>Dorylaimia</taxon>
        <taxon>Trichinellida</taxon>
        <taxon>Trichinellidae</taxon>
        <taxon>Trichinella</taxon>
    </lineage>
</organism>
<comment type="caution">
    <text evidence="1">The sequence shown here is derived from an EMBL/GenBank/DDBJ whole genome shotgun (WGS) entry which is preliminary data.</text>
</comment>
<proteinExistence type="predicted"/>
<evidence type="ECO:0000313" key="1">
    <source>
        <dbReference type="EMBL" id="OUC49128.1"/>
    </source>
</evidence>
<sequence>MFADVEGGWPSRVCELFMICLRVQQTAADPEEWQQLTALKLADQLLLIIDHLVGNFEVECSSALQIHLKTENIKYYE</sequence>
<name>A0A1Y3F1D5_9BILA</name>
<accession>A0A1Y3F1D5</accession>
<dbReference type="EMBL" id="LVZM01001562">
    <property type="protein sequence ID" value="OUC49128.1"/>
    <property type="molecule type" value="Genomic_DNA"/>
</dbReference>
<reference evidence="1 2" key="1">
    <citation type="submission" date="2015-04" db="EMBL/GenBank/DDBJ databases">
        <title>Draft genome of the roundworm Trichinella nativa.</title>
        <authorList>
            <person name="Mitreva M."/>
        </authorList>
    </citation>
    <scope>NUCLEOTIDE SEQUENCE [LARGE SCALE GENOMIC DNA]</scope>
    <source>
        <strain evidence="1 2">ISS45</strain>
    </source>
</reference>
<dbReference type="Proteomes" id="UP000243006">
    <property type="component" value="Unassembled WGS sequence"/>
</dbReference>
<dbReference type="AlphaFoldDB" id="A0A1Y3F1D5"/>